<dbReference type="Gene3D" id="3.40.640.10">
    <property type="entry name" value="Type I PLP-dependent aspartate aminotransferase-like (Major domain)"/>
    <property type="match status" value="1"/>
</dbReference>
<protein>
    <recommendedName>
        <fullName evidence="8">alanine transaminase</fullName>
        <ecNumber evidence="8">2.6.1.2</ecNumber>
    </recommendedName>
</protein>
<dbReference type="InterPro" id="IPR015421">
    <property type="entry name" value="PyrdxlP-dep_Trfase_major"/>
</dbReference>
<evidence type="ECO:0000256" key="9">
    <source>
        <dbReference type="ARBA" id="ARBA00047412"/>
    </source>
</evidence>
<comment type="similarity">
    <text evidence="7">Belongs to the class-I pyridoxal-phosphate-dependent aminotransferase family. Alanine aminotransferase subfamily.</text>
</comment>
<name>A0ABM4DPT1_HYDVU</name>
<evidence type="ECO:0000256" key="7">
    <source>
        <dbReference type="ARBA" id="ARBA00025785"/>
    </source>
</evidence>
<dbReference type="RefSeq" id="XP_065676591.1">
    <property type="nucleotide sequence ID" value="XM_065820519.1"/>
</dbReference>
<dbReference type="PANTHER" id="PTHR11751">
    <property type="entry name" value="ALANINE AMINOTRANSFERASE"/>
    <property type="match status" value="1"/>
</dbReference>
<evidence type="ECO:0000256" key="6">
    <source>
        <dbReference type="ARBA" id="ARBA00025708"/>
    </source>
</evidence>
<dbReference type="Pfam" id="PF00155">
    <property type="entry name" value="Aminotran_1_2"/>
    <property type="match status" value="1"/>
</dbReference>
<keyword evidence="5" id="KW-0663">Pyridoxal phosphate</keyword>
<gene>
    <name evidence="12" type="primary">LOC136072119</name>
</gene>
<dbReference type="InterPro" id="IPR015424">
    <property type="entry name" value="PyrdxlP-dep_Trfase"/>
</dbReference>
<comment type="pathway">
    <text evidence="6">Amino-acid degradation; L-alanine degradation via transaminase pathway; pyruvate from L-alanine: step 1/1.</text>
</comment>
<evidence type="ECO:0000256" key="3">
    <source>
        <dbReference type="ARBA" id="ARBA00022576"/>
    </source>
</evidence>
<dbReference type="GeneID" id="136072119"/>
<organism evidence="11 12">
    <name type="scientific">Hydra vulgaris</name>
    <name type="common">Hydra</name>
    <name type="synonym">Hydra attenuata</name>
    <dbReference type="NCBI Taxonomy" id="6087"/>
    <lineage>
        <taxon>Eukaryota</taxon>
        <taxon>Metazoa</taxon>
        <taxon>Cnidaria</taxon>
        <taxon>Hydrozoa</taxon>
        <taxon>Hydroidolina</taxon>
        <taxon>Anthoathecata</taxon>
        <taxon>Aplanulata</taxon>
        <taxon>Hydridae</taxon>
        <taxon>Hydra</taxon>
    </lineage>
</organism>
<dbReference type="PANTHER" id="PTHR11751:SF29">
    <property type="entry name" value="ALANINE TRANSAMINASE"/>
    <property type="match status" value="1"/>
</dbReference>
<dbReference type="InterPro" id="IPR004839">
    <property type="entry name" value="Aminotransferase_I/II_large"/>
</dbReference>
<evidence type="ECO:0000256" key="8">
    <source>
        <dbReference type="ARBA" id="ARBA00026106"/>
    </source>
</evidence>
<keyword evidence="4" id="KW-0808">Transferase</keyword>
<comment type="cofactor">
    <cofactor evidence="1">
        <name>pyridoxal 5'-phosphate</name>
        <dbReference type="ChEBI" id="CHEBI:597326"/>
    </cofactor>
</comment>
<evidence type="ECO:0000259" key="10">
    <source>
        <dbReference type="Pfam" id="PF00155"/>
    </source>
</evidence>
<dbReference type="EC" id="2.6.1.2" evidence="8"/>
<keyword evidence="3" id="KW-0032">Aminotransferase</keyword>
<evidence type="ECO:0000313" key="12">
    <source>
        <dbReference type="RefSeq" id="XP_065676591.1"/>
    </source>
</evidence>
<proteinExistence type="inferred from homology"/>
<evidence type="ECO:0000256" key="4">
    <source>
        <dbReference type="ARBA" id="ARBA00022679"/>
    </source>
</evidence>
<comment type="subunit">
    <text evidence="2">Homodimer.</text>
</comment>
<dbReference type="Gene3D" id="1.10.287.1970">
    <property type="match status" value="1"/>
</dbReference>
<sequence>MCCLTCLRDSDLPTKCTKNSLMEILYLNEFVVKPNFSKMVETFTGESLQYEVLNVENMNPRIKQVEYPIKSPIVIRAIELEKELNEGKKLPFETIIKAYVGDCHAMGQKQITFVRQLLAACLYPPLISKNIFPSDVNKRANKILSTIKESMGCYGDIGGLAVVKKNVAKFIVRRDDFPCNSEHIVLTNGASTSVQYILELFVRENENVGVMVPIPQYPLYSATIDEFGMKQVGYYLNEEKNWSLDISELKRSLDDARKTCSVKCLCVINPGNPTGQVLSYQNIQEIIKFAIEEGLFIIADEVYQDNVYAEECTFYSFKKVMKEMGNVAKDLQLASLHSCSKGFLGECGLRGGYVEFVGISDEVFYHFNKLLFAQTSTNVTGQLVLYCLVNPPKNHEPSYDLFVQEKANILSSLKKRARLVYENLNKLEGVNCKEIQGSHFAFPQIWLPEKAINQAKSLGQAPDFFYCMQLLQQTGICVVPGSSFYQKDGTYHYRLSILPSDDQLKALLEKLGEFHKGFLNFYK</sequence>
<evidence type="ECO:0000256" key="2">
    <source>
        <dbReference type="ARBA" id="ARBA00011738"/>
    </source>
</evidence>
<evidence type="ECO:0000256" key="5">
    <source>
        <dbReference type="ARBA" id="ARBA00022898"/>
    </source>
</evidence>
<comment type="catalytic activity">
    <reaction evidence="9">
        <text>L-alanine + 2-oxoglutarate = pyruvate + L-glutamate</text>
        <dbReference type="Rhea" id="RHEA:19453"/>
        <dbReference type="ChEBI" id="CHEBI:15361"/>
        <dbReference type="ChEBI" id="CHEBI:16810"/>
        <dbReference type="ChEBI" id="CHEBI:29985"/>
        <dbReference type="ChEBI" id="CHEBI:57972"/>
        <dbReference type="EC" id="2.6.1.2"/>
    </reaction>
</comment>
<dbReference type="InterPro" id="IPR015422">
    <property type="entry name" value="PyrdxlP-dep_Trfase_small"/>
</dbReference>
<dbReference type="InterPro" id="IPR045088">
    <property type="entry name" value="ALAT1/2-like"/>
</dbReference>
<dbReference type="SUPFAM" id="SSF53383">
    <property type="entry name" value="PLP-dependent transferases"/>
    <property type="match status" value="1"/>
</dbReference>
<feature type="domain" description="Aminotransferase class I/classII large" evidence="10">
    <location>
        <begin position="138"/>
        <end position="511"/>
    </location>
</feature>
<evidence type="ECO:0000256" key="1">
    <source>
        <dbReference type="ARBA" id="ARBA00001933"/>
    </source>
</evidence>
<dbReference type="CDD" id="cd00609">
    <property type="entry name" value="AAT_like"/>
    <property type="match status" value="1"/>
</dbReference>
<dbReference type="Gene3D" id="3.90.1150.10">
    <property type="entry name" value="Aspartate Aminotransferase, domain 1"/>
    <property type="match status" value="1"/>
</dbReference>
<keyword evidence="11" id="KW-1185">Reference proteome</keyword>
<accession>A0ABM4DPT1</accession>
<reference evidence="12" key="1">
    <citation type="submission" date="2025-08" db="UniProtKB">
        <authorList>
            <consortium name="RefSeq"/>
        </authorList>
    </citation>
    <scope>IDENTIFICATION</scope>
</reference>
<dbReference type="Proteomes" id="UP001652625">
    <property type="component" value="Chromosome 15"/>
</dbReference>
<evidence type="ECO:0000313" key="11">
    <source>
        <dbReference type="Proteomes" id="UP001652625"/>
    </source>
</evidence>